<gene>
    <name evidence="4" type="ORF">A4R26_00440</name>
</gene>
<dbReference type="InterPro" id="IPR036179">
    <property type="entry name" value="Ig-like_dom_sf"/>
</dbReference>
<evidence type="ECO:0000256" key="1">
    <source>
        <dbReference type="ARBA" id="ARBA00022729"/>
    </source>
</evidence>
<dbReference type="RefSeq" id="WP_081158523.1">
    <property type="nucleotide sequence ID" value="NZ_LWBP01000001.1"/>
</dbReference>
<dbReference type="SMART" id="SM00409">
    <property type="entry name" value="IG"/>
    <property type="match status" value="1"/>
</dbReference>
<accession>A0A1V9GCH7</accession>
<dbReference type="PROSITE" id="PS51175">
    <property type="entry name" value="CBM6"/>
    <property type="match status" value="1"/>
</dbReference>
<dbReference type="EMBL" id="LWBP01000001">
    <property type="protein sequence ID" value="OQP68313.1"/>
    <property type="molecule type" value="Genomic_DNA"/>
</dbReference>
<comment type="caution">
    <text evidence="4">The sequence shown here is derived from an EMBL/GenBank/DDBJ whole genome shotgun (WGS) entry which is preliminary data.</text>
</comment>
<dbReference type="InterPro" id="IPR003598">
    <property type="entry name" value="Ig_sub2"/>
</dbReference>
<dbReference type="InterPro" id="IPR013783">
    <property type="entry name" value="Ig-like_fold"/>
</dbReference>
<dbReference type="SUPFAM" id="SSF48726">
    <property type="entry name" value="Immunoglobulin"/>
    <property type="match status" value="1"/>
</dbReference>
<keyword evidence="1" id="KW-0732">Signal</keyword>
<feature type="domain" description="Ig-like" evidence="2">
    <location>
        <begin position="382"/>
        <end position="462"/>
    </location>
</feature>
<dbReference type="SUPFAM" id="SSF49785">
    <property type="entry name" value="Galactose-binding domain-like"/>
    <property type="match status" value="1"/>
</dbReference>
<dbReference type="PROSITE" id="PS50835">
    <property type="entry name" value="IG_LIKE"/>
    <property type="match status" value="1"/>
</dbReference>
<dbReference type="InterPro" id="IPR011041">
    <property type="entry name" value="Quinoprot_gluc/sorb_DH_b-prop"/>
</dbReference>
<dbReference type="SMART" id="SM00606">
    <property type="entry name" value="CBD_IV"/>
    <property type="match status" value="1"/>
</dbReference>
<dbReference type="SUPFAM" id="SSF50952">
    <property type="entry name" value="Soluble quinoprotein glucose dehydrogenase"/>
    <property type="match status" value="1"/>
</dbReference>
<dbReference type="NCBIfam" id="TIGR04183">
    <property type="entry name" value="Por_Secre_tail"/>
    <property type="match status" value="1"/>
</dbReference>
<evidence type="ECO:0000259" key="2">
    <source>
        <dbReference type="PROSITE" id="PS50835"/>
    </source>
</evidence>
<dbReference type="InterPro" id="IPR012938">
    <property type="entry name" value="Glc/Sorbosone_DH"/>
</dbReference>
<dbReference type="InterPro" id="IPR007110">
    <property type="entry name" value="Ig-like_dom"/>
</dbReference>
<proteinExistence type="predicted"/>
<evidence type="ECO:0000259" key="3">
    <source>
        <dbReference type="PROSITE" id="PS51175"/>
    </source>
</evidence>
<dbReference type="Pfam" id="PF18962">
    <property type="entry name" value="Por_Secre_tail"/>
    <property type="match status" value="1"/>
</dbReference>
<dbReference type="Gene3D" id="2.60.40.10">
    <property type="entry name" value="Immunoglobulins"/>
    <property type="match status" value="2"/>
</dbReference>
<dbReference type="Pfam" id="PF07995">
    <property type="entry name" value="GSDH"/>
    <property type="match status" value="1"/>
</dbReference>
<dbReference type="STRING" id="550983.A4R26_00440"/>
<protein>
    <recommendedName>
        <fullName evidence="6">Carbohydrate-binding protein</fullName>
    </recommendedName>
</protein>
<dbReference type="InterPro" id="IPR026444">
    <property type="entry name" value="Secre_tail"/>
</dbReference>
<dbReference type="CDD" id="cd04080">
    <property type="entry name" value="CBM6_cellulase-like"/>
    <property type="match status" value="1"/>
</dbReference>
<dbReference type="InterPro" id="IPR006584">
    <property type="entry name" value="Cellulose-bd_IV"/>
</dbReference>
<dbReference type="InterPro" id="IPR005084">
    <property type="entry name" value="CBM6"/>
</dbReference>
<evidence type="ECO:0000313" key="4">
    <source>
        <dbReference type="EMBL" id="OQP68313.1"/>
    </source>
</evidence>
<dbReference type="GO" id="GO:0030246">
    <property type="term" value="F:carbohydrate binding"/>
    <property type="evidence" value="ECO:0007669"/>
    <property type="project" value="InterPro"/>
</dbReference>
<dbReference type="Gene3D" id="2.120.10.30">
    <property type="entry name" value="TolB, C-terminal domain"/>
    <property type="match status" value="1"/>
</dbReference>
<feature type="domain" description="CBM6" evidence="3">
    <location>
        <begin position="674"/>
        <end position="814"/>
    </location>
</feature>
<evidence type="ECO:0008006" key="6">
    <source>
        <dbReference type="Google" id="ProtNLM"/>
    </source>
</evidence>
<dbReference type="AlphaFoldDB" id="A0A1V9GCH7"/>
<dbReference type="PANTHER" id="PTHR19328">
    <property type="entry name" value="HEDGEHOG-INTERACTING PROTEIN"/>
    <property type="match status" value="1"/>
</dbReference>
<reference evidence="5" key="1">
    <citation type="submission" date="2016-04" db="EMBL/GenBank/DDBJ databases">
        <authorList>
            <person name="Chen L."/>
            <person name="Zhuang W."/>
            <person name="Wang G."/>
        </authorList>
    </citation>
    <scope>NUCLEOTIDE SEQUENCE [LARGE SCALE GENOMIC DNA]</scope>
    <source>
        <strain evidence="5">208</strain>
    </source>
</reference>
<dbReference type="InterPro" id="IPR003599">
    <property type="entry name" value="Ig_sub"/>
</dbReference>
<keyword evidence="5" id="KW-1185">Reference proteome</keyword>
<dbReference type="Gene3D" id="2.60.120.260">
    <property type="entry name" value="Galactose-binding domain-like"/>
    <property type="match status" value="1"/>
</dbReference>
<name>A0A1V9GCH7_9BACT</name>
<dbReference type="Pfam" id="PF03422">
    <property type="entry name" value="CBM_6"/>
    <property type="match status" value="1"/>
</dbReference>
<dbReference type="OrthoDB" id="9770043at2"/>
<organism evidence="4 5">
    <name type="scientific">Niastella populi</name>
    <dbReference type="NCBI Taxonomy" id="550983"/>
    <lineage>
        <taxon>Bacteria</taxon>
        <taxon>Pseudomonadati</taxon>
        <taxon>Bacteroidota</taxon>
        <taxon>Chitinophagia</taxon>
        <taxon>Chitinophagales</taxon>
        <taxon>Chitinophagaceae</taxon>
        <taxon>Niastella</taxon>
    </lineage>
</organism>
<dbReference type="InterPro" id="IPR011042">
    <property type="entry name" value="6-blade_b-propeller_TolB-like"/>
</dbReference>
<dbReference type="PANTHER" id="PTHR19328:SF13">
    <property type="entry name" value="HIPL1 PROTEIN"/>
    <property type="match status" value="1"/>
</dbReference>
<sequence>MRIPPHVGQRSFCRTYLFTTLLVLLSAFFSPVIAQLPPGFFQRKLTGDVINEATAMVHAPDGRIFIAERSGAVKVFQNGTVSTVHTVATVTAAEQGLLGITLHPDFATNGKCYLFYTKADMTVHYLDYIVITPANQVSSVTHVMEFDPILNGFHNGGALLFKQGFLYVAIGESNQPAQAIMPDTYRGKILRLTENGDPAPGNPYYNEAGATRQKRSMWAMGMRNPWKMSLDPVSGKIFVVNVGGNYEEIDDVTNPDATKNYNYGWDQNGRSGPEQPANTITAAFYYGHPNWGCAITSGVFFNPTATNYPAAYRNRFYFSDWCNDWFRSVDATNPGNGHTEFSATGFGSVLGTSVGLDGNIYYILYNNTGSLWRVEYDNRDAPVIINHPVSQTIVTGDPVTFSVSANGAVPFQYQWQFNGVDIPGANAGTYTINAVAAGDAGNYRCVVTNVNGTATSNNATLTVLPFNARPAVQITSPSNTLTWNALDQVTFSGTATDAEDGVLPASAYTWEIRFFHRENATSEHWHPGPTVPSGITNGTFIADNGGEQSHNVWFRIILTVTDSDGRVGIDSVDIQPNKVELTAAANIPGLRLVLGGEAVAPFSRTWVANGSLTLEAPGPQVLNNNVYAFASWAHGGAAAQTLRAPLVNTTFTATYTLSGSLQNPYYGTPMNIPGKVEIEDFDRGGEGIAYHETSVGNAGNEYRTTEDVDLQNCAEGTYNIGWVSNGEWLEYTLNATTSAAYMVYVRVAAPGTGRRFHIEMDGVDVSGSINVPNTGGFQVWQSLTVPLGNISGGVHVFRFVFEANDLNVNYLDFQLAAVLPVQIVSFDAQQTASKDVLLTWNVASQSGIIKYEVERSTDGKRFATIGTVTANGQENYSYRYDDRSPAGDRFYYRLKIVEPDRTTYSKTAELNYRPTAEAARLYPQPATSTVIVELNNKQLLNTMATLVDNQGRVLKQIKLTQPRQPINVSALKPGTYYLRLNNKESLKLVKANR</sequence>
<dbReference type="InterPro" id="IPR008979">
    <property type="entry name" value="Galactose-bd-like_sf"/>
</dbReference>
<evidence type="ECO:0000313" key="5">
    <source>
        <dbReference type="Proteomes" id="UP000192276"/>
    </source>
</evidence>
<dbReference type="Pfam" id="PF13927">
    <property type="entry name" value="Ig_3"/>
    <property type="match status" value="1"/>
</dbReference>
<dbReference type="SMART" id="SM00408">
    <property type="entry name" value="IGc2"/>
    <property type="match status" value="1"/>
</dbReference>
<dbReference type="Proteomes" id="UP000192276">
    <property type="component" value="Unassembled WGS sequence"/>
</dbReference>